<accession>A0ABZ0IS70</accession>
<feature type="domain" description="MBG" evidence="1">
    <location>
        <begin position="557"/>
        <end position="632"/>
    </location>
</feature>
<gene>
    <name evidence="3" type="ORF">RT717_01765</name>
</gene>
<keyword evidence="4" id="KW-1185">Reference proteome</keyword>
<evidence type="ECO:0000259" key="1">
    <source>
        <dbReference type="Pfam" id="PF18676"/>
    </source>
</evidence>
<dbReference type="InterPro" id="IPR041286">
    <property type="entry name" value="MBG_2"/>
</dbReference>
<dbReference type="EMBL" id="CP136051">
    <property type="protein sequence ID" value="WOK07347.1"/>
    <property type="molecule type" value="Genomic_DNA"/>
</dbReference>
<dbReference type="SUPFAM" id="SSF49373">
    <property type="entry name" value="Invasin/intimin cell-adhesion fragments"/>
    <property type="match status" value="3"/>
</dbReference>
<evidence type="ECO:0000313" key="4">
    <source>
        <dbReference type="Proteomes" id="UP001302349"/>
    </source>
</evidence>
<name>A0ABZ0IS70_9BACT</name>
<dbReference type="Pfam" id="PF18962">
    <property type="entry name" value="Por_Secre_tail"/>
    <property type="match status" value="1"/>
</dbReference>
<dbReference type="Proteomes" id="UP001302349">
    <property type="component" value="Chromosome"/>
</dbReference>
<dbReference type="Pfam" id="PF18676">
    <property type="entry name" value="MBG_2"/>
    <property type="match status" value="1"/>
</dbReference>
<evidence type="ECO:0000259" key="2">
    <source>
        <dbReference type="Pfam" id="PF18962"/>
    </source>
</evidence>
<organism evidence="3 4">
    <name type="scientific">Imperialibacter roseus</name>
    <dbReference type="NCBI Taxonomy" id="1324217"/>
    <lineage>
        <taxon>Bacteria</taxon>
        <taxon>Pseudomonadati</taxon>
        <taxon>Bacteroidota</taxon>
        <taxon>Cytophagia</taxon>
        <taxon>Cytophagales</taxon>
        <taxon>Flammeovirgaceae</taxon>
        <taxon>Imperialibacter</taxon>
    </lineage>
</organism>
<dbReference type="NCBIfam" id="TIGR04183">
    <property type="entry name" value="Por_Secre_tail"/>
    <property type="match status" value="1"/>
</dbReference>
<dbReference type="RefSeq" id="WP_317490027.1">
    <property type="nucleotide sequence ID" value="NZ_CP136051.1"/>
</dbReference>
<evidence type="ECO:0000313" key="3">
    <source>
        <dbReference type="EMBL" id="WOK07347.1"/>
    </source>
</evidence>
<sequence length="717" mass="75503">MIRYFLSACLWMIGGYAISQPVGWEVDPSEYEYSASFTWQVQFTSSTAVDGTDYLAAFVDGEVRGVVSSLYHPGFEKYFFPILVYSNSVNEEGLTFKYYDASEGATYQIDNEYQFVLDRSSGSYSDPLLFTVDDRLSQTIAFGALERVSYGAGPYELTATATSGLTVSYASSDQTVATVSGSTLTVVGAGSVTITASQGGADTYRAAEDVPQVLVVDQAGQTITFEAIDKVDISVGSVQLTASASSGLDVAYSLVSGSATLSGNTLTLTGTGEVVVAADQEGDANYLEAVQVIQSFSVTDSSKQHQQIVFDQLEEQSYGGGSFELLASASSGLSVSYASSNTAVATISGSTVTIVGAGSTEITASQLGDDSYNPADEVVRTLVVNKASQTISIDSLADVDISAGSIELTASATSGLEVEFTLRSGPGILSENILTLTGSGAIYIAADQAGNDNYAAADQVLYSFFVTETGRQAQSITFGALDEKTYGDESFELTATASSELTVAYSSSNDNIASISGSTVTIVGAGSVIITASQPGNDMYEGAPDKVQLLIVNKANLMVVADDKIINQGEDLGEFTVSYAGFVNGESADSLDVQPTASVSIADASQAGTYTIKVSGGDDDNYSLSYAEGTLTIETVLGVKEKEFIHVYPNPATDYLIIESSEIKYVEVFDYTGRRLKSQELTDGEVDLTGLHEGIHLLRLSDSDGRVVATMRFMKKG</sequence>
<dbReference type="InterPro" id="IPR026444">
    <property type="entry name" value="Secre_tail"/>
</dbReference>
<reference evidence="3 4" key="1">
    <citation type="journal article" date="2023" name="Microbiol. Resour. Announc.">
        <title>Complete Genome Sequence of Imperialibacter roseus strain P4T.</title>
        <authorList>
            <person name="Tizabi D.R."/>
            <person name="Bachvaroff T."/>
            <person name="Hill R.T."/>
        </authorList>
    </citation>
    <scope>NUCLEOTIDE SEQUENCE [LARGE SCALE GENOMIC DNA]</scope>
    <source>
        <strain evidence="3 4">P4T</strain>
    </source>
</reference>
<protein>
    <submittedName>
        <fullName evidence="3">MBG domain-containing protein</fullName>
    </submittedName>
</protein>
<dbReference type="InterPro" id="IPR008964">
    <property type="entry name" value="Invasin/intimin_cell_adhesion"/>
</dbReference>
<proteinExistence type="predicted"/>
<feature type="domain" description="Secretion system C-terminal sorting" evidence="2">
    <location>
        <begin position="647"/>
        <end position="708"/>
    </location>
</feature>
<dbReference type="Gene3D" id="2.60.40.1080">
    <property type="match status" value="3"/>
</dbReference>
<dbReference type="Gene3D" id="3.30.160.710">
    <property type="match status" value="1"/>
</dbReference>